<reference evidence="2 3" key="1">
    <citation type="journal article" date="2016" name="Nat. Commun.">
        <title>Thousands of microbial genomes shed light on interconnected biogeochemical processes in an aquifer system.</title>
        <authorList>
            <person name="Anantharaman K."/>
            <person name="Brown C.T."/>
            <person name="Hug L.A."/>
            <person name="Sharon I."/>
            <person name="Castelle C.J."/>
            <person name="Probst A.J."/>
            <person name="Thomas B.C."/>
            <person name="Singh A."/>
            <person name="Wilkins M.J."/>
            <person name="Karaoz U."/>
            <person name="Brodie E.L."/>
            <person name="Williams K.H."/>
            <person name="Hubbard S.S."/>
            <person name="Banfield J.F."/>
        </authorList>
    </citation>
    <scope>NUCLEOTIDE SEQUENCE [LARGE SCALE GENOMIC DNA]</scope>
</reference>
<dbReference type="AlphaFoldDB" id="A0A1G2BHU3"/>
<organism evidence="2 3">
    <name type="scientific">Candidatus Komeilibacteria bacterium RIFCSPLOWO2_01_FULL_45_10</name>
    <dbReference type="NCBI Taxonomy" id="1798550"/>
    <lineage>
        <taxon>Bacteria</taxon>
        <taxon>Candidatus Komeiliibacteriota</taxon>
    </lineage>
</organism>
<sequence length="82" mass="9367">MIWLWIYICGIIILLILGLLIMPADQKFIKSLRGFTKELFNLKKSWCPLLLTILWPIALVIFIIIVIGLAICFASTPELHQG</sequence>
<name>A0A1G2BHU3_9BACT</name>
<protein>
    <submittedName>
        <fullName evidence="2">Uncharacterized protein</fullName>
    </submittedName>
</protein>
<evidence type="ECO:0000256" key="1">
    <source>
        <dbReference type="SAM" id="Phobius"/>
    </source>
</evidence>
<keyword evidence="1" id="KW-1133">Transmembrane helix</keyword>
<dbReference type="Proteomes" id="UP000178849">
    <property type="component" value="Unassembled WGS sequence"/>
</dbReference>
<evidence type="ECO:0000313" key="2">
    <source>
        <dbReference type="EMBL" id="OGY88783.1"/>
    </source>
</evidence>
<keyword evidence="1" id="KW-0472">Membrane</keyword>
<evidence type="ECO:0000313" key="3">
    <source>
        <dbReference type="Proteomes" id="UP000178849"/>
    </source>
</evidence>
<accession>A0A1G2BHU3</accession>
<feature type="transmembrane region" description="Helical" evidence="1">
    <location>
        <begin position="46"/>
        <end position="76"/>
    </location>
</feature>
<keyword evidence="1" id="KW-0812">Transmembrane</keyword>
<gene>
    <name evidence="2" type="ORF">A2927_01540</name>
</gene>
<feature type="transmembrane region" description="Helical" evidence="1">
    <location>
        <begin position="6"/>
        <end position="25"/>
    </location>
</feature>
<dbReference type="EMBL" id="MHKL01000039">
    <property type="protein sequence ID" value="OGY88783.1"/>
    <property type="molecule type" value="Genomic_DNA"/>
</dbReference>
<proteinExistence type="predicted"/>
<comment type="caution">
    <text evidence="2">The sequence shown here is derived from an EMBL/GenBank/DDBJ whole genome shotgun (WGS) entry which is preliminary data.</text>
</comment>